<dbReference type="Gene3D" id="1.25.40.10">
    <property type="entry name" value="Tetratricopeptide repeat domain"/>
    <property type="match status" value="1"/>
</dbReference>
<organism evidence="2 3">
    <name type="scientific">Aspergillus granulosus</name>
    <dbReference type="NCBI Taxonomy" id="176169"/>
    <lineage>
        <taxon>Eukaryota</taxon>
        <taxon>Fungi</taxon>
        <taxon>Dikarya</taxon>
        <taxon>Ascomycota</taxon>
        <taxon>Pezizomycotina</taxon>
        <taxon>Eurotiomycetes</taxon>
        <taxon>Eurotiomycetidae</taxon>
        <taxon>Eurotiales</taxon>
        <taxon>Aspergillaceae</taxon>
        <taxon>Aspergillus</taxon>
        <taxon>Aspergillus subgen. Nidulantes</taxon>
    </lineage>
</organism>
<sequence>MHRQALNGREKVLGPDHPDTIFSVDQLGSVLADQTADKGPVLPIPAHMANMKVPISRSQKSSPTNRNFSTRTASRLPRNAQLNHAHTNISGPQYSEGRLSTPNFGRPTSPLSHEPEEEPLMVFEAYAIEDEGQV</sequence>
<dbReference type="InterPro" id="IPR011990">
    <property type="entry name" value="TPR-like_helical_dom_sf"/>
</dbReference>
<reference evidence="2 3" key="1">
    <citation type="submission" date="2024-07" db="EMBL/GenBank/DDBJ databases">
        <title>Section-level genome sequencing and comparative genomics of Aspergillus sections Usti and Cavernicolus.</title>
        <authorList>
            <consortium name="Lawrence Berkeley National Laboratory"/>
            <person name="Nybo J.L."/>
            <person name="Vesth T.C."/>
            <person name="Theobald S."/>
            <person name="Frisvad J.C."/>
            <person name="Larsen T.O."/>
            <person name="Kjaerboelling I."/>
            <person name="Rothschild-Mancinelli K."/>
            <person name="Lyhne E.K."/>
            <person name="Kogle M.E."/>
            <person name="Barry K."/>
            <person name="Clum A."/>
            <person name="Na H."/>
            <person name="Ledsgaard L."/>
            <person name="Lin J."/>
            <person name="Lipzen A."/>
            <person name="Kuo A."/>
            <person name="Riley R."/>
            <person name="Mondo S."/>
            <person name="Labutti K."/>
            <person name="Haridas S."/>
            <person name="Pangalinan J."/>
            <person name="Salamov A.A."/>
            <person name="Simmons B.A."/>
            <person name="Magnuson J.K."/>
            <person name="Chen J."/>
            <person name="Drula E."/>
            <person name="Henrissat B."/>
            <person name="Wiebenga A."/>
            <person name="Lubbers R.J."/>
            <person name="Gomes A.C."/>
            <person name="Makela M.R."/>
            <person name="Stajich J."/>
            <person name="Grigoriev I.V."/>
            <person name="Mortensen U.H."/>
            <person name="De Vries R.P."/>
            <person name="Baker S.E."/>
            <person name="Andersen M.R."/>
        </authorList>
    </citation>
    <scope>NUCLEOTIDE SEQUENCE [LARGE SCALE GENOMIC DNA]</scope>
    <source>
        <strain evidence="2 3">CBS 588.65</strain>
    </source>
</reference>
<evidence type="ECO:0000313" key="3">
    <source>
        <dbReference type="Proteomes" id="UP001610334"/>
    </source>
</evidence>
<gene>
    <name evidence="2" type="ORF">BJX63DRAFT_394126</name>
</gene>
<accession>A0ABR4HDL1</accession>
<evidence type="ECO:0000256" key="1">
    <source>
        <dbReference type="SAM" id="MobiDB-lite"/>
    </source>
</evidence>
<feature type="region of interest" description="Disordered" evidence="1">
    <location>
        <begin position="55"/>
        <end position="119"/>
    </location>
</feature>
<name>A0ABR4HDL1_9EURO</name>
<proteinExistence type="predicted"/>
<evidence type="ECO:0000313" key="2">
    <source>
        <dbReference type="EMBL" id="KAL2813559.1"/>
    </source>
</evidence>
<comment type="caution">
    <text evidence="2">The sequence shown here is derived from an EMBL/GenBank/DDBJ whole genome shotgun (WGS) entry which is preliminary data.</text>
</comment>
<protein>
    <recommendedName>
        <fullName evidence="4">Kinesin light chain</fullName>
    </recommendedName>
</protein>
<keyword evidence="3" id="KW-1185">Reference proteome</keyword>
<dbReference type="Proteomes" id="UP001610334">
    <property type="component" value="Unassembled WGS sequence"/>
</dbReference>
<feature type="compositionally biased region" description="Polar residues" evidence="1">
    <location>
        <begin position="56"/>
        <end position="73"/>
    </location>
</feature>
<dbReference type="EMBL" id="JBFXLT010000039">
    <property type="protein sequence ID" value="KAL2813559.1"/>
    <property type="molecule type" value="Genomic_DNA"/>
</dbReference>
<feature type="compositionally biased region" description="Polar residues" evidence="1">
    <location>
        <begin position="80"/>
        <end position="103"/>
    </location>
</feature>
<evidence type="ECO:0008006" key="4">
    <source>
        <dbReference type="Google" id="ProtNLM"/>
    </source>
</evidence>